<feature type="domain" description="F-box" evidence="2">
    <location>
        <begin position="1"/>
        <end position="46"/>
    </location>
</feature>
<dbReference type="PROSITE" id="PS50181">
    <property type="entry name" value="FBOX"/>
    <property type="match status" value="1"/>
</dbReference>
<feature type="transmembrane region" description="Helical" evidence="1">
    <location>
        <begin position="191"/>
        <end position="211"/>
    </location>
</feature>
<keyword evidence="1" id="KW-0472">Membrane</keyword>
<evidence type="ECO:0000313" key="3">
    <source>
        <dbReference type="EMBL" id="KAJ4456580.1"/>
    </source>
</evidence>
<name>A0ABQ8UBA4_9EUKA</name>
<evidence type="ECO:0000313" key="4">
    <source>
        <dbReference type="Proteomes" id="UP001141327"/>
    </source>
</evidence>
<comment type="caution">
    <text evidence="3">The sequence shown here is derived from an EMBL/GenBank/DDBJ whole genome shotgun (WGS) entry which is preliminary data.</text>
</comment>
<dbReference type="SUPFAM" id="SSF81383">
    <property type="entry name" value="F-box domain"/>
    <property type="match status" value="1"/>
</dbReference>
<organism evidence="3 4">
    <name type="scientific">Paratrimastix pyriformis</name>
    <dbReference type="NCBI Taxonomy" id="342808"/>
    <lineage>
        <taxon>Eukaryota</taxon>
        <taxon>Metamonada</taxon>
        <taxon>Preaxostyla</taxon>
        <taxon>Paratrimastigidae</taxon>
        <taxon>Paratrimastix</taxon>
    </lineage>
</organism>
<dbReference type="InterPro" id="IPR001810">
    <property type="entry name" value="F-box_dom"/>
</dbReference>
<keyword evidence="1" id="KW-1133">Transmembrane helix</keyword>
<keyword evidence="1" id="KW-0812">Transmembrane</keyword>
<gene>
    <name evidence="3" type="ORF">PAPYR_8146</name>
</gene>
<feature type="transmembrane region" description="Helical" evidence="1">
    <location>
        <begin position="161"/>
        <end position="179"/>
    </location>
</feature>
<evidence type="ECO:0000259" key="2">
    <source>
        <dbReference type="PROSITE" id="PS50181"/>
    </source>
</evidence>
<dbReference type="Proteomes" id="UP001141327">
    <property type="component" value="Unassembled WGS sequence"/>
</dbReference>
<sequence>MDRLPNEMIPLIYQQISTGKALTLGSLVSRRFRDLLWNDNNLWKLAYAEDYGKECAHLIELYGNFRNIPSDQAPSPQNDINWRQKYKEHRDFLHMVHQDRKRRLKEDIIWYRRNNGPHLEQFFSWLAWGVMSPLLSFVAVPLLLVFVVLRAEGITGWSLHAVLAPADYIFLCGLCFFGYQALTVPQPKDILAWWLLTAIFPVAIGTTHWAAARGDWMVASSGRQTSSSDVLLGSPRGAQLVMQILISPMSLARVATDVCLAFANGHQGLIFMSLVCVGMFVNVTPSRG</sequence>
<protein>
    <recommendedName>
        <fullName evidence="2">F-box domain-containing protein</fullName>
    </recommendedName>
</protein>
<evidence type="ECO:0000256" key="1">
    <source>
        <dbReference type="SAM" id="Phobius"/>
    </source>
</evidence>
<proteinExistence type="predicted"/>
<reference evidence="3" key="1">
    <citation type="journal article" date="2022" name="bioRxiv">
        <title>Genomics of Preaxostyla Flagellates Illuminates Evolutionary Transitions and the Path Towards Mitochondrial Loss.</title>
        <authorList>
            <person name="Novak L.V.F."/>
            <person name="Treitli S.C."/>
            <person name="Pyrih J."/>
            <person name="Halakuc P."/>
            <person name="Pipaliya S.V."/>
            <person name="Vacek V."/>
            <person name="Brzon O."/>
            <person name="Soukal P."/>
            <person name="Eme L."/>
            <person name="Dacks J.B."/>
            <person name="Karnkowska A."/>
            <person name="Elias M."/>
            <person name="Hampl V."/>
        </authorList>
    </citation>
    <scope>NUCLEOTIDE SEQUENCE</scope>
    <source>
        <strain evidence="3">RCP-MX</strain>
    </source>
</reference>
<accession>A0ABQ8UBA4</accession>
<feature type="transmembrane region" description="Helical" evidence="1">
    <location>
        <begin position="125"/>
        <end position="149"/>
    </location>
</feature>
<dbReference type="InterPro" id="IPR036047">
    <property type="entry name" value="F-box-like_dom_sf"/>
</dbReference>
<dbReference type="EMBL" id="JAPMOS010000066">
    <property type="protein sequence ID" value="KAJ4456580.1"/>
    <property type="molecule type" value="Genomic_DNA"/>
</dbReference>
<keyword evidence="4" id="KW-1185">Reference proteome</keyword>